<protein>
    <recommendedName>
        <fullName evidence="1">DUF7795 domain-containing protein</fullName>
    </recommendedName>
</protein>
<reference evidence="3" key="1">
    <citation type="journal article" date="2013" name="Science">
        <title>The Amborella genome and the evolution of flowering plants.</title>
        <authorList>
            <consortium name="Amborella Genome Project"/>
        </authorList>
    </citation>
    <scope>NUCLEOTIDE SEQUENCE [LARGE SCALE GENOMIC DNA]</scope>
</reference>
<evidence type="ECO:0000313" key="2">
    <source>
        <dbReference type="EMBL" id="ERN14174.1"/>
    </source>
</evidence>
<feature type="domain" description="DUF7795" evidence="1">
    <location>
        <begin position="5"/>
        <end position="42"/>
    </location>
</feature>
<dbReference type="HOGENOM" id="CLU_3127009_0_0_1"/>
<proteinExistence type="predicted"/>
<keyword evidence="3" id="KW-1185">Reference proteome</keyword>
<evidence type="ECO:0000259" key="1">
    <source>
        <dbReference type="Pfam" id="PF25071"/>
    </source>
</evidence>
<dbReference type="Gramene" id="ERN14174">
    <property type="protein sequence ID" value="ERN14174"/>
    <property type="gene ID" value="AMTR_s00033p00030080"/>
</dbReference>
<organism evidence="2 3">
    <name type="scientific">Amborella trichopoda</name>
    <dbReference type="NCBI Taxonomy" id="13333"/>
    <lineage>
        <taxon>Eukaryota</taxon>
        <taxon>Viridiplantae</taxon>
        <taxon>Streptophyta</taxon>
        <taxon>Embryophyta</taxon>
        <taxon>Tracheophyta</taxon>
        <taxon>Spermatophyta</taxon>
        <taxon>Magnoliopsida</taxon>
        <taxon>Amborellales</taxon>
        <taxon>Amborellaceae</taxon>
        <taxon>Amborella</taxon>
    </lineage>
</organism>
<evidence type="ECO:0000313" key="3">
    <source>
        <dbReference type="Proteomes" id="UP000017836"/>
    </source>
</evidence>
<dbReference type="AlphaFoldDB" id="U5CVN9"/>
<dbReference type="InterPro" id="IPR056697">
    <property type="entry name" value="DUF7795"/>
</dbReference>
<dbReference type="Pfam" id="PF25071">
    <property type="entry name" value="DUF7795"/>
    <property type="match status" value="1"/>
</dbReference>
<name>U5CVN9_AMBTC</name>
<dbReference type="Proteomes" id="UP000017836">
    <property type="component" value="Unassembled WGS sequence"/>
</dbReference>
<sequence>MTLPELDDSVRPVFVDFMTRVARFDELANMGNQLLSSFQQELVGPQDFPK</sequence>
<dbReference type="EMBL" id="KI392557">
    <property type="protein sequence ID" value="ERN14174.1"/>
    <property type="molecule type" value="Genomic_DNA"/>
</dbReference>
<gene>
    <name evidence="2" type="ORF">AMTR_s00033p00030080</name>
</gene>
<accession>U5CVN9</accession>